<comment type="caution">
    <text evidence="1">The sequence shown here is derived from an EMBL/GenBank/DDBJ whole genome shotgun (WGS) entry which is preliminary data.</text>
</comment>
<proteinExistence type="predicted"/>
<evidence type="ECO:0000313" key="1">
    <source>
        <dbReference type="EMBL" id="MCI43303.1"/>
    </source>
</evidence>
<name>A0A392S317_9FABA</name>
<dbReference type="EMBL" id="LXQA010315471">
    <property type="protein sequence ID" value="MCI43303.1"/>
    <property type="molecule type" value="Genomic_DNA"/>
</dbReference>
<keyword evidence="2" id="KW-1185">Reference proteome</keyword>
<reference evidence="1 2" key="1">
    <citation type="journal article" date="2018" name="Front. Plant Sci.">
        <title>Red Clover (Trifolium pratense) and Zigzag Clover (T. medium) - A Picture of Genomic Similarities and Differences.</title>
        <authorList>
            <person name="Dluhosova J."/>
            <person name="Istvanek J."/>
            <person name="Nedelnik J."/>
            <person name="Repkova J."/>
        </authorList>
    </citation>
    <scope>NUCLEOTIDE SEQUENCE [LARGE SCALE GENOMIC DNA]</scope>
    <source>
        <strain evidence="2">cv. 10/8</strain>
        <tissue evidence="1">Leaf</tissue>
    </source>
</reference>
<protein>
    <submittedName>
        <fullName evidence="1">Uncharacterized protein</fullName>
    </submittedName>
</protein>
<accession>A0A392S317</accession>
<dbReference type="AlphaFoldDB" id="A0A392S317"/>
<dbReference type="Proteomes" id="UP000265520">
    <property type="component" value="Unassembled WGS sequence"/>
</dbReference>
<feature type="non-terminal residue" evidence="1">
    <location>
        <position position="17"/>
    </location>
</feature>
<organism evidence="1 2">
    <name type="scientific">Trifolium medium</name>
    <dbReference type="NCBI Taxonomy" id="97028"/>
    <lineage>
        <taxon>Eukaryota</taxon>
        <taxon>Viridiplantae</taxon>
        <taxon>Streptophyta</taxon>
        <taxon>Embryophyta</taxon>
        <taxon>Tracheophyta</taxon>
        <taxon>Spermatophyta</taxon>
        <taxon>Magnoliopsida</taxon>
        <taxon>eudicotyledons</taxon>
        <taxon>Gunneridae</taxon>
        <taxon>Pentapetalae</taxon>
        <taxon>rosids</taxon>
        <taxon>fabids</taxon>
        <taxon>Fabales</taxon>
        <taxon>Fabaceae</taxon>
        <taxon>Papilionoideae</taxon>
        <taxon>50 kb inversion clade</taxon>
        <taxon>NPAAA clade</taxon>
        <taxon>Hologalegina</taxon>
        <taxon>IRL clade</taxon>
        <taxon>Trifolieae</taxon>
        <taxon>Trifolium</taxon>
    </lineage>
</organism>
<evidence type="ECO:0000313" key="2">
    <source>
        <dbReference type="Proteomes" id="UP000265520"/>
    </source>
</evidence>
<sequence length="17" mass="1877">MNHIAMSAYVASHVNMT</sequence>